<dbReference type="EMBL" id="AP011457">
    <property type="protein sequence ID" value="BAU59146.1"/>
    <property type="molecule type" value="Genomic_DNA"/>
</dbReference>
<name>A0A1V1FNN4_ORYRU</name>
<dbReference type="AlphaFoldDB" id="A0A1V1FNN4"/>
<gene>
    <name evidence="1" type="primary">OR_BBa0045E22.18</name>
</gene>
<evidence type="ECO:0000313" key="1">
    <source>
        <dbReference type="EMBL" id="BAU59146.1"/>
    </source>
</evidence>
<protein>
    <submittedName>
        <fullName evidence="1">Uncharacterized protein</fullName>
    </submittedName>
</protein>
<sequence>MDAAEGGGGGRGWGDAVVALPSTSAAAMEGWERALTPMIAYKGEEDLRLPERPGFGSTGREVVVTTNHFHVGVENATIYQYNVSMNPEPKSRAKKEEAAYGPLPSGPMPMTLHPPFEQLILKLQHDLCWLRQLPKQGLT</sequence>
<organism evidence="1">
    <name type="scientific">Oryza rufipogon</name>
    <name type="common">Brownbeard rice</name>
    <name type="synonym">Asian wild rice</name>
    <dbReference type="NCBI Taxonomy" id="4529"/>
    <lineage>
        <taxon>Eukaryota</taxon>
        <taxon>Viridiplantae</taxon>
        <taxon>Streptophyta</taxon>
        <taxon>Embryophyta</taxon>
        <taxon>Tracheophyta</taxon>
        <taxon>Spermatophyta</taxon>
        <taxon>Magnoliopsida</taxon>
        <taxon>Liliopsida</taxon>
        <taxon>Poales</taxon>
        <taxon>Poaceae</taxon>
        <taxon>BOP clade</taxon>
        <taxon>Oryzoideae</taxon>
        <taxon>Oryzeae</taxon>
        <taxon>Oryzinae</taxon>
        <taxon>Oryza</taxon>
    </lineage>
</organism>
<accession>A0A1V1FNN4</accession>
<reference evidence="1" key="1">
    <citation type="submission" date="2009-05" db="EMBL/GenBank/DDBJ databases">
        <title>Oryza sativa Japonica Group genomic DNA, chromosome 6, BAC clone:KMK0024M20, cultivar:Khau Mac Kho.</title>
        <authorList>
            <person name="Matsumoto T."/>
            <person name="Wu J."/>
            <person name="Kanamori H."/>
        </authorList>
    </citation>
    <scope>NUCLEOTIDE SEQUENCE</scope>
    <source>
        <strain evidence="1">W0106</strain>
    </source>
</reference>
<proteinExistence type="predicted"/>